<name>A0A8K0K9B4_LADFU</name>
<reference evidence="6" key="1">
    <citation type="submission" date="2013-04" db="EMBL/GenBank/DDBJ databases">
        <authorList>
            <person name="Qu J."/>
            <person name="Murali S.C."/>
            <person name="Bandaranaike D."/>
            <person name="Bellair M."/>
            <person name="Blankenburg K."/>
            <person name="Chao H."/>
            <person name="Dinh H."/>
            <person name="Doddapaneni H."/>
            <person name="Downs B."/>
            <person name="Dugan-Rocha S."/>
            <person name="Elkadiri S."/>
            <person name="Gnanaolivu R.D."/>
            <person name="Hernandez B."/>
            <person name="Javaid M."/>
            <person name="Jayaseelan J.C."/>
            <person name="Lee S."/>
            <person name="Li M."/>
            <person name="Ming W."/>
            <person name="Munidasa M."/>
            <person name="Muniz J."/>
            <person name="Nguyen L."/>
            <person name="Ongeri F."/>
            <person name="Osuji N."/>
            <person name="Pu L.-L."/>
            <person name="Puazo M."/>
            <person name="Qu C."/>
            <person name="Quiroz J."/>
            <person name="Raj R."/>
            <person name="Weissenberger G."/>
            <person name="Xin Y."/>
            <person name="Zou X."/>
            <person name="Han Y."/>
            <person name="Richards S."/>
            <person name="Worley K."/>
            <person name="Muzny D."/>
            <person name="Gibbs R."/>
        </authorList>
    </citation>
    <scope>NUCLEOTIDE SEQUENCE</scope>
    <source>
        <strain evidence="6">Sampled in the wild</strain>
    </source>
</reference>
<keyword evidence="4 5" id="KW-0472">Membrane</keyword>
<dbReference type="GO" id="GO:0030150">
    <property type="term" value="P:protein import into mitochondrial matrix"/>
    <property type="evidence" value="ECO:0007669"/>
    <property type="project" value="TreeGrafter"/>
</dbReference>
<feature type="transmembrane region" description="Helical" evidence="5">
    <location>
        <begin position="141"/>
        <end position="161"/>
    </location>
</feature>
<dbReference type="Proteomes" id="UP000792457">
    <property type="component" value="Unassembled WGS sequence"/>
</dbReference>
<dbReference type="EMBL" id="KZ308435">
    <property type="protein sequence ID" value="KAG8229575.1"/>
    <property type="molecule type" value="Genomic_DNA"/>
</dbReference>
<evidence type="ECO:0008006" key="8">
    <source>
        <dbReference type="Google" id="ProtNLM"/>
    </source>
</evidence>
<comment type="caution">
    <text evidence="6">The sequence shown here is derived from an EMBL/GenBank/DDBJ whole genome shotgun (WGS) entry which is preliminary data.</text>
</comment>
<accession>A0A8K0K9B4</accession>
<dbReference type="GO" id="GO:0005744">
    <property type="term" value="C:TIM23 mitochondrial import inner membrane translocase complex"/>
    <property type="evidence" value="ECO:0007669"/>
    <property type="project" value="TreeGrafter"/>
</dbReference>
<organism evidence="6 7">
    <name type="scientific">Ladona fulva</name>
    <name type="common">Scarce chaser dragonfly</name>
    <name type="synonym">Libellula fulva</name>
    <dbReference type="NCBI Taxonomy" id="123851"/>
    <lineage>
        <taxon>Eukaryota</taxon>
        <taxon>Metazoa</taxon>
        <taxon>Ecdysozoa</taxon>
        <taxon>Arthropoda</taxon>
        <taxon>Hexapoda</taxon>
        <taxon>Insecta</taxon>
        <taxon>Pterygota</taxon>
        <taxon>Palaeoptera</taxon>
        <taxon>Odonata</taxon>
        <taxon>Epiprocta</taxon>
        <taxon>Anisoptera</taxon>
        <taxon>Libelluloidea</taxon>
        <taxon>Libellulidae</taxon>
        <taxon>Ladona</taxon>
    </lineage>
</organism>
<evidence type="ECO:0000256" key="5">
    <source>
        <dbReference type="SAM" id="Phobius"/>
    </source>
</evidence>
<dbReference type="GO" id="GO:0008320">
    <property type="term" value="F:protein transmembrane transporter activity"/>
    <property type="evidence" value="ECO:0007669"/>
    <property type="project" value="TreeGrafter"/>
</dbReference>
<dbReference type="OrthoDB" id="159299at2759"/>
<keyword evidence="7" id="KW-1185">Reference proteome</keyword>
<dbReference type="AlphaFoldDB" id="A0A8K0K9B4"/>
<proteinExistence type="predicted"/>
<dbReference type="InterPro" id="IPR045238">
    <property type="entry name" value="Tim23-like"/>
</dbReference>
<feature type="transmembrane region" description="Helical" evidence="5">
    <location>
        <begin position="191"/>
        <end position="209"/>
    </location>
</feature>
<keyword evidence="3 5" id="KW-1133">Transmembrane helix</keyword>
<evidence type="ECO:0000256" key="2">
    <source>
        <dbReference type="ARBA" id="ARBA00022692"/>
    </source>
</evidence>
<dbReference type="PANTHER" id="PTHR15371">
    <property type="entry name" value="TIM23"/>
    <property type="match status" value="1"/>
</dbReference>
<keyword evidence="2 5" id="KW-0812">Transmembrane</keyword>
<dbReference type="Pfam" id="PF02466">
    <property type="entry name" value="Tim17"/>
    <property type="match status" value="1"/>
</dbReference>
<gene>
    <name evidence="6" type="ORF">J437_LFUL009557</name>
</gene>
<comment type="subcellular location">
    <subcellularLocation>
        <location evidence="1">Membrane</location>
        <topology evidence="1">Multi-pass membrane protein</topology>
    </subcellularLocation>
</comment>
<evidence type="ECO:0000313" key="7">
    <source>
        <dbReference type="Proteomes" id="UP000792457"/>
    </source>
</evidence>
<evidence type="ECO:0000256" key="3">
    <source>
        <dbReference type="ARBA" id="ARBA00022989"/>
    </source>
</evidence>
<evidence type="ECO:0000313" key="6">
    <source>
        <dbReference type="EMBL" id="KAG8229575.1"/>
    </source>
</evidence>
<reference evidence="6" key="2">
    <citation type="submission" date="2017-10" db="EMBL/GenBank/DDBJ databases">
        <title>Ladona fulva Genome sequencing and assembly.</title>
        <authorList>
            <person name="Murali S."/>
            <person name="Richards S."/>
            <person name="Bandaranaike D."/>
            <person name="Bellair M."/>
            <person name="Blankenburg K."/>
            <person name="Chao H."/>
            <person name="Dinh H."/>
            <person name="Doddapaneni H."/>
            <person name="Dugan-Rocha S."/>
            <person name="Elkadiri S."/>
            <person name="Gnanaolivu R."/>
            <person name="Hernandez B."/>
            <person name="Skinner E."/>
            <person name="Javaid M."/>
            <person name="Lee S."/>
            <person name="Li M."/>
            <person name="Ming W."/>
            <person name="Munidasa M."/>
            <person name="Muniz J."/>
            <person name="Nguyen L."/>
            <person name="Hughes D."/>
            <person name="Osuji N."/>
            <person name="Pu L.-L."/>
            <person name="Puazo M."/>
            <person name="Qu C."/>
            <person name="Quiroz J."/>
            <person name="Raj R."/>
            <person name="Weissenberger G."/>
            <person name="Xin Y."/>
            <person name="Zou X."/>
            <person name="Han Y."/>
            <person name="Worley K."/>
            <person name="Muzny D."/>
            <person name="Gibbs R."/>
        </authorList>
    </citation>
    <scope>NUCLEOTIDE SEQUENCE</scope>
    <source>
        <strain evidence="6">Sampled in the wild</strain>
    </source>
</reference>
<sequence length="222" mass="23750">MLRTRFYVAQLIVTRGILCAINMDNKDSGYANMYTNADPGMNVSVHSSQSLAPLSPYLNFDPSYLQQSQPEFIFPEGAGKQRGRFEFAFSQIGGSCMVGAAIGGVGGMYNGFKSTSLAGQTGKLRRTQLLNYVMKQGAASANTLGVIAVMYSGFGVLLSWARGTDDEANTIAAATATGLLYKSSAGLRKCAVGGGIGFSIAALYSLWMARDRIQQFRQMNLA</sequence>
<evidence type="ECO:0000256" key="1">
    <source>
        <dbReference type="ARBA" id="ARBA00004141"/>
    </source>
</evidence>
<dbReference type="PANTHER" id="PTHR15371:SF0">
    <property type="entry name" value="SD19278P"/>
    <property type="match status" value="1"/>
</dbReference>
<evidence type="ECO:0000256" key="4">
    <source>
        <dbReference type="ARBA" id="ARBA00023136"/>
    </source>
</evidence>
<protein>
    <recommendedName>
        <fullName evidence="8">Mitochondrial import inner membrane translocase subunit Tim23</fullName>
    </recommendedName>
</protein>